<protein>
    <recommendedName>
        <fullName evidence="4">Alginate lyase domain-containing protein</fullName>
    </recommendedName>
</protein>
<organism evidence="2 3">
    <name type="scientific">Thecamonas trahens ATCC 50062</name>
    <dbReference type="NCBI Taxonomy" id="461836"/>
    <lineage>
        <taxon>Eukaryota</taxon>
        <taxon>Apusozoa</taxon>
        <taxon>Apusomonadida</taxon>
        <taxon>Apusomonadidae</taxon>
        <taxon>Thecamonas</taxon>
    </lineage>
</organism>
<keyword evidence="1" id="KW-0732">Signal</keyword>
<feature type="signal peptide" evidence="1">
    <location>
        <begin position="1"/>
        <end position="18"/>
    </location>
</feature>
<evidence type="ECO:0008006" key="4">
    <source>
        <dbReference type="Google" id="ProtNLM"/>
    </source>
</evidence>
<keyword evidence="3" id="KW-1185">Reference proteome</keyword>
<dbReference type="AlphaFoldDB" id="A0A0L0DAU8"/>
<evidence type="ECO:0000313" key="3">
    <source>
        <dbReference type="Proteomes" id="UP000054408"/>
    </source>
</evidence>
<dbReference type="GeneID" id="25564390"/>
<name>A0A0L0DAU8_THETB</name>
<gene>
    <name evidence="2" type="ORF">AMSG_04871</name>
</gene>
<dbReference type="EMBL" id="GL349451">
    <property type="protein sequence ID" value="KNC48423.1"/>
    <property type="molecule type" value="Genomic_DNA"/>
</dbReference>
<feature type="chain" id="PRO_5005537416" description="Alginate lyase domain-containing protein" evidence="1">
    <location>
        <begin position="19"/>
        <end position="309"/>
    </location>
</feature>
<proteinExistence type="predicted"/>
<dbReference type="Proteomes" id="UP000054408">
    <property type="component" value="Unassembled WGS sequence"/>
</dbReference>
<dbReference type="RefSeq" id="XP_013758540.1">
    <property type="nucleotide sequence ID" value="XM_013903086.1"/>
</dbReference>
<accession>A0A0L0DAU8</accession>
<evidence type="ECO:0000313" key="2">
    <source>
        <dbReference type="EMBL" id="KNC48423.1"/>
    </source>
</evidence>
<sequence>MVVVGVAVVLMVPPLVSAAHRAGAHSVNAPPAPPQLNTTSFARCLVGSQAKFDLAAEVKDHDLEAWDLLLVWLSVYAGERFPGVNATFQQPAYERWSVPFWAEEKAFAMAMVAAANKAASQTMTPGETYAMALEACSPGTTSPKDAFCAALISHNVFRLLGRYMKNVDKDGVDFSPDWFVANKTVWISTYIPAIHDALIVLRRDKVTEKWGTWYHLHGLVAYGLQEMAVLGVEAGTKWEDIVVALDTLLNPILAGGPEDPVKAREDRESVEIAAQLVALVSDPTPLPPYSPAACASKIGYVLAPWDPTM</sequence>
<reference evidence="2 3" key="1">
    <citation type="submission" date="2010-05" db="EMBL/GenBank/DDBJ databases">
        <title>The Genome Sequence of Thecamonas trahens ATCC 50062.</title>
        <authorList>
            <consortium name="The Broad Institute Genome Sequencing Platform"/>
            <person name="Russ C."/>
            <person name="Cuomo C."/>
            <person name="Shea T."/>
            <person name="Young S.K."/>
            <person name="Zeng Q."/>
            <person name="Koehrsen M."/>
            <person name="Haas B."/>
            <person name="Borodovsky M."/>
            <person name="Guigo R."/>
            <person name="Alvarado L."/>
            <person name="Berlin A."/>
            <person name="Bochicchio J."/>
            <person name="Borenstein D."/>
            <person name="Chapman S."/>
            <person name="Chen Z."/>
            <person name="Freedman E."/>
            <person name="Gellesch M."/>
            <person name="Goldberg J."/>
            <person name="Griggs A."/>
            <person name="Gujja S."/>
            <person name="Heilman E."/>
            <person name="Heiman D."/>
            <person name="Hepburn T."/>
            <person name="Howarth C."/>
            <person name="Jen D."/>
            <person name="Larson L."/>
            <person name="Mehta T."/>
            <person name="Park D."/>
            <person name="Pearson M."/>
            <person name="Roberts A."/>
            <person name="Saif S."/>
            <person name="Shenoy N."/>
            <person name="Sisk P."/>
            <person name="Stolte C."/>
            <person name="Sykes S."/>
            <person name="Thomson T."/>
            <person name="Walk T."/>
            <person name="White J."/>
            <person name="Yandava C."/>
            <person name="Burger G."/>
            <person name="Gray M.W."/>
            <person name="Holland P.W.H."/>
            <person name="King N."/>
            <person name="Lang F.B.F."/>
            <person name="Roger A.J."/>
            <person name="Ruiz-Trillo I."/>
            <person name="Lander E."/>
            <person name="Nusbaum C."/>
        </authorList>
    </citation>
    <scope>NUCLEOTIDE SEQUENCE [LARGE SCALE GENOMIC DNA]</scope>
    <source>
        <strain evidence="2 3">ATCC 50062</strain>
    </source>
</reference>
<evidence type="ECO:0000256" key="1">
    <source>
        <dbReference type="SAM" id="SignalP"/>
    </source>
</evidence>